<sequence>MSAPSVSVPSVSAPSHPSSNPSPPLNTHPMTTRSKHGIFKPKVFHTSTNDYSETEPPTYQLASKYPKWCTTMDEEYSALQRQQTWSLVPPPLGKNIVGCKWVFKLKRHNLQVKFVSTMDQLADIFTKGLSSPRFQDLQSKLLVPVDTIRLRGDDEATVNCSELVESLQFPSGYSLATWMFEMTTPIAEERIGEDFANIYRNSEQYRTVEVCFHIFTRQALPVLYLPMETKSCILEKSTITMP</sequence>
<proteinExistence type="predicted"/>
<gene>
    <name evidence="2" type="ORF">FSB_LOCUS54856</name>
</gene>
<name>A0A2N9IRN1_FAGSY</name>
<dbReference type="AlphaFoldDB" id="A0A2N9IRN1"/>
<feature type="compositionally biased region" description="Low complexity" evidence="1">
    <location>
        <begin position="1"/>
        <end position="19"/>
    </location>
</feature>
<evidence type="ECO:0008006" key="3">
    <source>
        <dbReference type="Google" id="ProtNLM"/>
    </source>
</evidence>
<dbReference type="EMBL" id="OIVN01006173">
    <property type="protein sequence ID" value="SPD26974.1"/>
    <property type="molecule type" value="Genomic_DNA"/>
</dbReference>
<evidence type="ECO:0000313" key="2">
    <source>
        <dbReference type="EMBL" id="SPD26974.1"/>
    </source>
</evidence>
<evidence type="ECO:0000256" key="1">
    <source>
        <dbReference type="SAM" id="MobiDB-lite"/>
    </source>
</evidence>
<feature type="region of interest" description="Disordered" evidence="1">
    <location>
        <begin position="1"/>
        <end position="39"/>
    </location>
</feature>
<accession>A0A2N9IRN1</accession>
<protein>
    <recommendedName>
        <fullName evidence="3">Reverse transcriptase Ty1/copia-type domain-containing protein</fullName>
    </recommendedName>
</protein>
<organism evidence="2">
    <name type="scientific">Fagus sylvatica</name>
    <name type="common">Beechnut</name>
    <dbReference type="NCBI Taxonomy" id="28930"/>
    <lineage>
        <taxon>Eukaryota</taxon>
        <taxon>Viridiplantae</taxon>
        <taxon>Streptophyta</taxon>
        <taxon>Embryophyta</taxon>
        <taxon>Tracheophyta</taxon>
        <taxon>Spermatophyta</taxon>
        <taxon>Magnoliopsida</taxon>
        <taxon>eudicotyledons</taxon>
        <taxon>Gunneridae</taxon>
        <taxon>Pentapetalae</taxon>
        <taxon>rosids</taxon>
        <taxon>fabids</taxon>
        <taxon>Fagales</taxon>
        <taxon>Fagaceae</taxon>
        <taxon>Fagus</taxon>
    </lineage>
</organism>
<reference evidence="2" key="1">
    <citation type="submission" date="2018-02" db="EMBL/GenBank/DDBJ databases">
        <authorList>
            <person name="Cohen D.B."/>
            <person name="Kent A.D."/>
        </authorList>
    </citation>
    <scope>NUCLEOTIDE SEQUENCE</scope>
</reference>